<evidence type="ECO:0000313" key="2">
    <source>
        <dbReference type="EMBL" id="MFC1403532.1"/>
    </source>
</evidence>
<reference evidence="2 3" key="1">
    <citation type="submission" date="2024-09" db="EMBL/GenBank/DDBJ databases">
        <authorList>
            <person name="Lee S.D."/>
        </authorList>
    </citation>
    <scope>NUCLEOTIDE SEQUENCE [LARGE SCALE GENOMIC DNA]</scope>
    <source>
        <strain evidence="2 3">N1-5</strain>
    </source>
</reference>
<dbReference type="Gene3D" id="1.10.260.40">
    <property type="entry name" value="lambda repressor-like DNA-binding domains"/>
    <property type="match status" value="1"/>
</dbReference>
<dbReference type="Proteomes" id="UP001592528">
    <property type="component" value="Unassembled WGS sequence"/>
</dbReference>
<accession>A0ABV6UPY4</accession>
<dbReference type="CDD" id="cd00093">
    <property type="entry name" value="HTH_XRE"/>
    <property type="match status" value="1"/>
</dbReference>
<dbReference type="InterPro" id="IPR001387">
    <property type="entry name" value="Cro/C1-type_HTH"/>
</dbReference>
<dbReference type="InterPro" id="IPR010982">
    <property type="entry name" value="Lambda_DNA-bd_dom_sf"/>
</dbReference>
<dbReference type="EMBL" id="JBHEZZ010000010">
    <property type="protein sequence ID" value="MFC1403532.1"/>
    <property type="molecule type" value="Genomic_DNA"/>
</dbReference>
<evidence type="ECO:0000259" key="1">
    <source>
        <dbReference type="Pfam" id="PF19054"/>
    </source>
</evidence>
<sequence>MPASPSSSAQAARKALADRLQGLRRDAGLTGRELSARCGWHPAKTSRLQEAKAAPSDADIRAWCTACGADDQIPELIAASRAVGTAYAEWKRLQRLGLKRLQESYTEAYTRARLLRFYSSDAVPGMFQSRGYAAAILARFAAAATSPRDLEQAVAQRMHRAELMHEGERRIVCVIEESVLRYRIADASVMAGQLGHLLSVMPLPRVSLGIIPFTAERTLWPVETFAVVDDHIAEIELVTARVRITAASELSEYLQTFSELQAHAVYGSQARALITNAIAALG</sequence>
<dbReference type="RefSeq" id="WP_030255304.1">
    <property type="nucleotide sequence ID" value="NZ_JBHEZZ010000010.1"/>
</dbReference>
<proteinExistence type="predicted"/>
<comment type="caution">
    <text evidence="2">The sequence shown here is derived from an EMBL/GenBank/DDBJ whole genome shotgun (WGS) entry which is preliminary data.</text>
</comment>
<evidence type="ECO:0000313" key="3">
    <source>
        <dbReference type="Proteomes" id="UP001592528"/>
    </source>
</evidence>
<feature type="domain" description="DUF5753" evidence="1">
    <location>
        <begin position="105"/>
        <end position="275"/>
    </location>
</feature>
<dbReference type="Pfam" id="PF13560">
    <property type="entry name" value="HTH_31"/>
    <property type="match status" value="1"/>
</dbReference>
<dbReference type="Pfam" id="PF19054">
    <property type="entry name" value="DUF5753"/>
    <property type="match status" value="1"/>
</dbReference>
<organism evidence="2 3">
    <name type="scientific">Streptacidiphilus cavernicola</name>
    <dbReference type="NCBI Taxonomy" id="3342716"/>
    <lineage>
        <taxon>Bacteria</taxon>
        <taxon>Bacillati</taxon>
        <taxon>Actinomycetota</taxon>
        <taxon>Actinomycetes</taxon>
        <taxon>Kitasatosporales</taxon>
        <taxon>Streptomycetaceae</taxon>
        <taxon>Streptacidiphilus</taxon>
    </lineage>
</organism>
<keyword evidence="3" id="KW-1185">Reference proteome</keyword>
<gene>
    <name evidence="2" type="ORF">ACEZDJ_19765</name>
</gene>
<protein>
    <submittedName>
        <fullName evidence="2">Helix-turn-helix domain-containing protein</fullName>
    </submittedName>
</protein>
<dbReference type="InterPro" id="IPR043917">
    <property type="entry name" value="DUF5753"/>
</dbReference>
<dbReference type="SUPFAM" id="SSF47413">
    <property type="entry name" value="lambda repressor-like DNA-binding domains"/>
    <property type="match status" value="1"/>
</dbReference>
<name>A0ABV6UPY4_9ACTN</name>